<name>A0A6A4GL28_9AGAR</name>
<sequence length="115" mass="13223">MHLSVNKQFLLGMGKQIDREFFKARVTGIPSPRAEDPPEEWLKFLRTHPSNWPIGVRKQSNGDVVLSGLIARRTLAHTRPLLQSSSLIRQQFINAMLSLFTMKEHHRKLANRLAL</sequence>
<keyword evidence="2" id="KW-1185">Reference proteome</keyword>
<protein>
    <submittedName>
        <fullName evidence="1">Uncharacterized protein</fullName>
    </submittedName>
</protein>
<gene>
    <name evidence="1" type="ORF">BT96DRAFT_1006494</name>
</gene>
<dbReference type="AlphaFoldDB" id="A0A6A4GL28"/>
<evidence type="ECO:0000313" key="2">
    <source>
        <dbReference type="Proteomes" id="UP000799118"/>
    </source>
</evidence>
<organism evidence="1 2">
    <name type="scientific">Gymnopus androsaceus JB14</name>
    <dbReference type="NCBI Taxonomy" id="1447944"/>
    <lineage>
        <taxon>Eukaryota</taxon>
        <taxon>Fungi</taxon>
        <taxon>Dikarya</taxon>
        <taxon>Basidiomycota</taxon>
        <taxon>Agaricomycotina</taxon>
        <taxon>Agaricomycetes</taxon>
        <taxon>Agaricomycetidae</taxon>
        <taxon>Agaricales</taxon>
        <taxon>Marasmiineae</taxon>
        <taxon>Omphalotaceae</taxon>
        <taxon>Gymnopus</taxon>
    </lineage>
</organism>
<proteinExistence type="predicted"/>
<dbReference type="OrthoDB" id="2953420at2759"/>
<dbReference type="Proteomes" id="UP000799118">
    <property type="component" value="Unassembled WGS sequence"/>
</dbReference>
<accession>A0A6A4GL28</accession>
<dbReference type="EMBL" id="ML769921">
    <property type="protein sequence ID" value="KAE9386017.1"/>
    <property type="molecule type" value="Genomic_DNA"/>
</dbReference>
<reference evidence="1" key="1">
    <citation type="journal article" date="2019" name="Environ. Microbiol.">
        <title>Fungal ecological strategies reflected in gene transcription - a case study of two litter decomposers.</title>
        <authorList>
            <person name="Barbi F."/>
            <person name="Kohler A."/>
            <person name="Barry K."/>
            <person name="Baskaran P."/>
            <person name="Daum C."/>
            <person name="Fauchery L."/>
            <person name="Ihrmark K."/>
            <person name="Kuo A."/>
            <person name="LaButti K."/>
            <person name="Lipzen A."/>
            <person name="Morin E."/>
            <person name="Grigoriev I.V."/>
            <person name="Henrissat B."/>
            <person name="Lindahl B."/>
            <person name="Martin F."/>
        </authorList>
    </citation>
    <scope>NUCLEOTIDE SEQUENCE</scope>
    <source>
        <strain evidence="1">JB14</strain>
    </source>
</reference>
<evidence type="ECO:0000313" key="1">
    <source>
        <dbReference type="EMBL" id="KAE9386017.1"/>
    </source>
</evidence>